<dbReference type="PANTHER" id="PTHR43279">
    <property type="entry name" value="CATECHOL-2,3-DIOXYGENASE"/>
    <property type="match status" value="1"/>
</dbReference>
<keyword evidence="2" id="KW-0560">Oxidoreductase</keyword>
<keyword evidence="3" id="KW-1185">Reference proteome</keyword>
<feature type="domain" description="VOC" evidence="1">
    <location>
        <begin position="27"/>
        <end position="140"/>
    </location>
</feature>
<proteinExistence type="predicted"/>
<dbReference type="EMBL" id="PQFZ01000009">
    <property type="protein sequence ID" value="POR50419.1"/>
    <property type="molecule type" value="Genomic_DNA"/>
</dbReference>
<dbReference type="AlphaFoldDB" id="A0A2S4M741"/>
<keyword evidence="2" id="KW-0223">Dioxygenase</keyword>
<comment type="caution">
    <text evidence="2">The sequence shown here is derived from an EMBL/GenBank/DDBJ whole genome shotgun (WGS) entry which is preliminary data.</text>
</comment>
<sequence>MVAVQDSFRDATSASPVRLEALDAPFHIGAVALRVHDLAKLTAFYRDAIGLALIHQEPGLATLGVDGEVLVRLEEGAERPTSPAGLFHLAILLPSRGALADWVGHAANARIAIEGASDHLVSEALYLSDPEGNGIEIYRDRPRADWPRRDGAIKMATERLDLQALLSEAQAGAYAGMPSGTRMGHIHLRVGDTAEAEAFYAGKLGFALMVRYPGASFLSSGGYHHHIAGNIWNSRGAGARGEGEAGLGFFELVAREAGDFEAMRQRILAAGGSEDAKGPSIADPWGNRLVLRR</sequence>
<dbReference type="RefSeq" id="WP_146055940.1">
    <property type="nucleotide sequence ID" value="NZ_PQFZ01000009.1"/>
</dbReference>
<dbReference type="Gene3D" id="3.10.180.10">
    <property type="entry name" value="2,3-Dihydroxybiphenyl 1,2-Dioxygenase, domain 1"/>
    <property type="match status" value="2"/>
</dbReference>
<dbReference type="PANTHER" id="PTHR43279:SF1">
    <property type="entry name" value="CATECHOL-2,3-DIOXYGENASE"/>
    <property type="match status" value="1"/>
</dbReference>
<gene>
    <name evidence="2" type="ORF">CYD53_109129</name>
</gene>
<feature type="domain" description="VOC" evidence="1">
    <location>
        <begin position="182"/>
        <end position="293"/>
    </location>
</feature>
<dbReference type="Pfam" id="PF00903">
    <property type="entry name" value="Glyoxalase"/>
    <property type="match status" value="2"/>
</dbReference>
<name>A0A2S4M741_9HYPH</name>
<accession>A0A2S4M741</accession>
<dbReference type="InterPro" id="IPR029068">
    <property type="entry name" value="Glyas_Bleomycin-R_OHBP_Dase"/>
</dbReference>
<dbReference type="InterPro" id="IPR004360">
    <property type="entry name" value="Glyas_Fos-R_dOase_dom"/>
</dbReference>
<dbReference type="SUPFAM" id="SSF54593">
    <property type="entry name" value="Glyoxalase/Bleomycin resistance protein/Dihydroxybiphenyl dioxygenase"/>
    <property type="match status" value="2"/>
</dbReference>
<protein>
    <submittedName>
        <fullName evidence="2">Catechol 2,3-dioxygenase</fullName>
    </submittedName>
</protein>
<evidence type="ECO:0000259" key="1">
    <source>
        <dbReference type="PROSITE" id="PS51819"/>
    </source>
</evidence>
<evidence type="ECO:0000313" key="2">
    <source>
        <dbReference type="EMBL" id="POR50419.1"/>
    </source>
</evidence>
<dbReference type="Proteomes" id="UP000236919">
    <property type="component" value="Unassembled WGS sequence"/>
</dbReference>
<dbReference type="CDD" id="cd16359">
    <property type="entry name" value="VOC_BsCatE_like_C"/>
    <property type="match status" value="1"/>
</dbReference>
<dbReference type="OrthoDB" id="9792626at2"/>
<dbReference type="InterPro" id="IPR037523">
    <property type="entry name" value="VOC_core"/>
</dbReference>
<evidence type="ECO:0000313" key="3">
    <source>
        <dbReference type="Proteomes" id="UP000236919"/>
    </source>
</evidence>
<reference evidence="2 3" key="1">
    <citation type="submission" date="2018-01" db="EMBL/GenBank/DDBJ databases">
        <title>Genomic Encyclopedia of Type Strains, Phase III (KMG-III): the genomes of soil and plant-associated and newly described type strains.</title>
        <authorList>
            <person name="Whitman W."/>
        </authorList>
    </citation>
    <scope>NUCLEOTIDE SEQUENCE [LARGE SCALE GENOMIC DNA]</scope>
    <source>
        <strain evidence="2 3">1131</strain>
    </source>
</reference>
<organism evidence="2 3">
    <name type="scientific">Bosea psychrotolerans</name>
    <dbReference type="NCBI Taxonomy" id="1871628"/>
    <lineage>
        <taxon>Bacteria</taxon>
        <taxon>Pseudomonadati</taxon>
        <taxon>Pseudomonadota</taxon>
        <taxon>Alphaproteobacteria</taxon>
        <taxon>Hyphomicrobiales</taxon>
        <taxon>Boseaceae</taxon>
        <taxon>Bosea</taxon>
    </lineage>
</organism>
<dbReference type="PROSITE" id="PS51819">
    <property type="entry name" value="VOC"/>
    <property type="match status" value="2"/>
</dbReference>
<dbReference type="GO" id="GO:0051213">
    <property type="term" value="F:dioxygenase activity"/>
    <property type="evidence" value="ECO:0007669"/>
    <property type="project" value="UniProtKB-KW"/>
</dbReference>